<reference evidence="4" key="3">
    <citation type="submission" date="2025-04" db="UniProtKB">
        <authorList>
            <consortium name="RefSeq"/>
        </authorList>
    </citation>
    <scope>IDENTIFICATION</scope>
    <source>
        <strain evidence="4">CBS 304.34</strain>
    </source>
</reference>
<name>A0A6A6Z1Q1_9PEZI</name>
<keyword evidence="3" id="KW-1185">Reference proteome</keyword>
<reference evidence="2 4" key="1">
    <citation type="journal article" date="2020" name="Stud. Mycol.">
        <title>101 Dothideomycetes genomes: a test case for predicting lifestyles and emergence of pathogens.</title>
        <authorList>
            <person name="Haridas S."/>
            <person name="Albert R."/>
            <person name="Binder M."/>
            <person name="Bloem J."/>
            <person name="Labutti K."/>
            <person name="Salamov A."/>
            <person name="Andreopoulos B."/>
            <person name="Baker S."/>
            <person name="Barry K."/>
            <person name="Bills G."/>
            <person name="Bluhm B."/>
            <person name="Cannon C."/>
            <person name="Castanera R."/>
            <person name="Culley D."/>
            <person name="Daum C."/>
            <person name="Ezra D."/>
            <person name="Gonzalez J."/>
            <person name="Henrissat B."/>
            <person name="Kuo A."/>
            <person name="Liang C."/>
            <person name="Lipzen A."/>
            <person name="Lutzoni F."/>
            <person name="Magnuson J."/>
            <person name="Mondo S."/>
            <person name="Nolan M."/>
            <person name="Ohm R."/>
            <person name="Pangilinan J."/>
            <person name="Park H.-J."/>
            <person name="Ramirez L."/>
            <person name="Alfaro M."/>
            <person name="Sun H."/>
            <person name="Tritt A."/>
            <person name="Yoshinaga Y."/>
            <person name="Zwiers L.-H."/>
            <person name="Turgeon B."/>
            <person name="Goodwin S."/>
            <person name="Spatafora J."/>
            <person name="Crous P."/>
            <person name="Grigoriev I."/>
        </authorList>
    </citation>
    <scope>NUCLEOTIDE SEQUENCE</scope>
    <source>
        <strain evidence="2 4">CBS 304.34</strain>
    </source>
</reference>
<dbReference type="Proteomes" id="UP000504636">
    <property type="component" value="Unplaced"/>
</dbReference>
<dbReference type="RefSeq" id="XP_033581178.1">
    <property type="nucleotide sequence ID" value="XM_033719264.1"/>
</dbReference>
<dbReference type="EMBL" id="MU003695">
    <property type="protein sequence ID" value="KAF2814214.1"/>
    <property type="molecule type" value="Genomic_DNA"/>
</dbReference>
<dbReference type="AlphaFoldDB" id="A0A6A6Z1Q1"/>
<feature type="region of interest" description="Disordered" evidence="1">
    <location>
        <begin position="73"/>
        <end position="95"/>
    </location>
</feature>
<organism evidence="2">
    <name type="scientific">Mytilinidion resinicola</name>
    <dbReference type="NCBI Taxonomy" id="574789"/>
    <lineage>
        <taxon>Eukaryota</taxon>
        <taxon>Fungi</taxon>
        <taxon>Dikarya</taxon>
        <taxon>Ascomycota</taxon>
        <taxon>Pezizomycotina</taxon>
        <taxon>Dothideomycetes</taxon>
        <taxon>Pleosporomycetidae</taxon>
        <taxon>Mytilinidiales</taxon>
        <taxon>Mytilinidiaceae</taxon>
        <taxon>Mytilinidion</taxon>
    </lineage>
</organism>
<sequence length="114" mass="13001">MAPLVSRSEFDHHTTLCLTREVKELLVQFCPQVENPSHPNQPEPCRPEMEDRDEFEGSNVRTLPSFLYFNHLIPPGTPPNSSRHTPPLSASPPSDWLGAVRRKLRAFTFTSLYT</sequence>
<evidence type="ECO:0000313" key="3">
    <source>
        <dbReference type="Proteomes" id="UP000504636"/>
    </source>
</evidence>
<protein>
    <submittedName>
        <fullName evidence="2 4">Uncharacterized protein</fullName>
    </submittedName>
</protein>
<proteinExistence type="predicted"/>
<dbReference type="GeneID" id="54460157"/>
<evidence type="ECO:0000313" key="4">
    <source>
        <dbReference type="RefSeq" id="XP_033581178.1"/>
    </source>
</evidence>
<feature type="region of interest" description="Disordered" evidence="1">
    <location>
        <begin position="33"/>
        <end position="56"/>
    </location>
</feature>
<evidence type="ECO:0000313" key="2">
    <source>
        <dbReference type="EMBL" id="KAF2814214.1"/>
    </source>
</evidence>
<gene>
    <name evidence="2 4" type="ORF">BDZ99DRAFT_459917</name>
</gene>
<reference evidence="4" key="2">
    <citation type="submission" date="2020-04" db="EMBL/GenBank/DDBJ databases">
        <authorList>
            <consortium name="NCBI Genome Project"/>
        </authorList>
    </citation>
    <scope>NUCLEOTIDE SEQUENCE</scope>
    <source>
        <strain evidence="4">CBS 304.34</strain>
    </source>
</reference>
<accession>A0A6A6Z1Q1</accession>
<evidence type="ECO:0000256" key="1">
    <source>
        <dbReference type="SAM" id="MobiDB-lite"/>
    </source>
</evidence>